<dbReference type="HOGENOM" id="CLU_2878576_0_0_7"/>
<protein>
    <submittedName>
        <fullName evidence="1">Uncharacterized protein</fullName>
    </submittedName>
</protein>
<accession>I4CDG4</accession>
<dbReference type="KEGG" id="dti:Desti_4993"/>
<dbReference type="Proteomes" id="UP000006055">
    <property type="component" value="Chromosome"/>
</dbReference>
<evidence type="ECO:0000313" key="2">
    <source>
        <dbReference type="Proteomes" id="UP000006055"/>
    </source>
</evidence>
<sequence length="63" mass="6490">MGLALDEPRDGDSSYEINEVPLVVDPFAMKLIREAGGISIRSGIFGPTAELDNSSCGAGGCSC</sequence>
<organism evidence="1 2">
    <name type="scientific">Desulfomonile tiedjei (strain ATCC 49306 / DSM 6799 / DCB-1)</name>
    <dbReference type="NCBI Taxonomy" id="706587"/>
    <lineage>
        <taxon>Bacteria</taxon>
        <taxon>Pseudomonadati</taxon>
        <taxon>Thermodesulfobacteriota</taxon>
        <taxon>Desulfomonilia</taxon>
        <taxon>Desulfomonilales</taxon>
        <taxon>Desulfomonilaceae</taxon>
        <taxon>Desulfomonile</taxon>
    </lineage>
</organism>
<keyword evidence="2" id="KW-1185">Reference proteome</keyword>
<gene>
    <name evidence="1" type="ordered locus">Desti_4993</name>
</gene>
<evidence type="ECO:0000313" key="1">
    <source>
        <dbReference type="EMBL" id="AFM27605.1"/>
    </source>
</evidence>
<dbReference type="EMBL" id="CP003360">
    <property type="protein sequence ID" value="AFM27605.1"/>
    <property type="molecule type" value="Genomic_DNA"/>
</dbReference>
<reference evidence="2" key="1">
    <citation type="submission" date="2012-06" db="EMBL/GenBank/DDBJ databases">
        <title>Complete sequence of chromosome of Desulfomonile tiedjei DSM 6799.</title>
        <authorList>
            <person name="Lucas S."/>
            <person name="Copeland A."/>
            <person name="Lapidus A."/>
            <person name="Glavina del Rio T."/>
            <person name="Dalin E."/>
            <person name="Tice H."/>
            <person name="Bruce D."/>
            <person name="Goodwin L."/>
            <person name="Pitluck S."/>
            <person name="Peters L."/>
            <person name="Ovchinnikova G."/>
            <person name="Zeytun A."/>
            <person name="Lu M."/>
            <person name="Kyrpides N."/>
            <person name="Mavromatis K."/>
            <person name="Ivanova N."/>
            <person name="Brettin T."/>
            <person name="Detter J.C."/>
            <person name="Han C."/>
            <person name="Larimer F."/>
            <person name="Land M."/>
            <person name="Hauser L."/>
            <person name="Markowitz V."/>
            <person name="Cheng J.-F."/>
            <person name="Hugenholtz P."/>
            <person name="Woyke T."/>
            <person name="Wu D."/>
            <person name="Spring S."/>
            <person name="Schroeder M."/>
            <person name="Brambilla E."/>
            <person name="Klenk H.-P."/>
            <person name="Eisen J.A."/>
        </authorList>
    </citation>
    <scope>NUCLEOTIDE SEQUENCE [LARGE SCALE GENOMIC DNA]</scope>
    <source>
        <strain evidence="2">ATCC 49306 / DSM 6799 / DCB-1</strain>
    </source>
</reference>
<name>I4CDG4_DESTA</name>
<dbReference type="RefSeq" id="WP_014812710.1">
    <property type="nucleotide sequence ID" value="NC_018025.1"/>
</dbReference>
<proteinExistence type="predicted"/>
<dbReference type="AlphaFoldDB" id="I4CDG4"/>
<dbReference type="STRING" id="706587.Desti_4993"/>